<dbReference type="EMBL" id="JAEPCM010000016">
    <property type="protein sequence ID" value="MCG7944846.1"/>
    <property type="molecule type" value="Genomic_DNA"/>
</dbReference>
<comment type="caution">
    <text evidence="2">The sequence shown here is derived from an EMBL/GenBank/DDBJ whole genome shotgun (WGS) entry which is preliminary data.</text>
</comment>
<feature type="transmembrane region" description="Helical" evidence="1">
    <location>
        <begin position="37"/>
        <end position="62"/>
    </location>
</feature>
<evidence type="ECO:0000313" key="2">
    <source>
        <dbReference type="EMBL" id="MCG7944846.1"/>
    </source>
</evidence>
<protein>
    <submittedName>
        <fullName evidence="2">Uncharacterized protein</fullName>
    </submittedName>
</protein>
<dbReference type="AlphaFoldDB" id="A0A9E4K9E0"/>
<name>A0A9E4K9E0_9GAMM</name>
<keyword evidence="1" id="KW-0472">Membrane</keyword>
<reference evidence="2" key="1">
    <citation type="journal article" date="2021" name="Proc. Natl. Acad. Sci. U.S.A.">
        <title>Global biogeography of chemosynthetic symbionts reveals both localized and globally distributed symbiont groups. .</title>
        <authorList>
            <person name="Osvatic J.T."/>
            <person name="Wilkins L.G.E."/>
            <person name="Leibrecht L."/>
            <person name="Leray M."/>
            <person name="Zauner S."/>
            <person name="Polzin J."/>
            <person name="Camacho Y."/>
            <person name="Gros O."/>
            <person name="van Gils J.A."/>
            <person name="Eisen J.A."/>
            <person name="Petersen J.M."/>
            <person name="Yuen B."/>
        </authorList>
    </citation>
    <scope>NUCLEOTIDE SEQUENCE</scope>
    <source>
        <strain evidence="2">MAGclacostrist064TRANS</strain>
    </source>
</reference>
<evidence type="ECO:0000313" key="3">
    <source>
        <dbReference type="Proteomes" id="UP000886667"/>
    </source>
</evidence>
<dbReference type="Proteomes" id="UP000886667">
    <property type="component" value="Unassembled WGS sequence"/>
</dbReference>
<evidence type="ECO:0000256" key="1">
    <source>
        <dbReference type="SAM" id="Phobius"/>
    </source>
</evidence>
<gene>
    <name evidence="2" type="ORF">JAZ07_00710</name>
</gene>
<accession>A0A9E4K9E0</accession>
<proteinExistence type="predicted"/>
<feature type="transmembrane region" description="Helical" evidence="1">
    <location>
        <begin position="6"/>
        <end position="25"/>
    </location>
</feature>
<organism evidence="2 3">
    <name type="scientific">Candidatus Thiodiazotropha taylori</name>
    <dbReference type="NCBI Taxonomy" id="2792791"/>
    <lineage>
        <taxon>Bacteria</taxon>
        <taxon>Pseudomonadati</taxon>
        <taxon>Pseudomonadota</taxon>
        <taxon>Gammaproteobacteria</taxon>
        <taxon>Chromatiales</taxon>
        <taxon>Sedimenticolaceae</taxon>
        <taxon>Candidatus Thiodiazotropha</taxon>
    </lineage>
</organism>
<keyword evidence="1" id="KW-0812">Transmembrane</keyword>
<sequence>MFGSAIIGFGLVILYALMMMYLEVVAGNTPAPKVKEIAGILVGSVVSGAAVIGIFVGIVTLLSNSAL</sequence>
<keyword evidence="1" id="KW-1133">Transmembrane helix</keyword>